<protein>
    <submittedName>
        <fullName evidence="2">Membrane-bound metal-dependent hydrolase</fullName>
    </submittedName>
</protein>
<gene>
    <name evidence="2" type="ORF">NCTC12000_00042</name>
</gene>
<organism evidence="2 3">
    <name type="scientific">Legionella pneumophila</name>
    <dbReference type="NCBI Taxonomy" id="446"/>
    <lineage>
        <taxon>Bacteria</taxon>
        <taxon>Pseudomonadati</taxon>
        <taxon>Pseudomonadota</taxon>
        <taxon>Gammaproteobacteria</taxon>
        <taxon>Legionellales</taxon>
        <taxon>Legionellaceae</taxon>
        <taxon>Legionella</taxon>
    </lineage>
</organism>
<dbReference type="AlphaFoldDB" id="A0A378K0C1"/>
<evidence type="ECO:0000256" key="1">
    <source>
        <dbReference type="SAM" id="Phobius"/>
    </source>
</evidence>
<dbReference type="InterPro" id="IPR053170">
    <property type="entry name" value="Transcription_regulator"/>
</dbReference>
<dbReference type="RefSeq" id="WP_011945229.1">
    <property type="nucleotide sequence ID" value="NZ_BAZA01000102.1"/>
</dbReference>
<name>A0A378K0C1_LEGPN</name>
<dbReference type="PANTHER" id="PTHR40031">
    <property type="entry name" value="HYPOTHETICAL MEMBRANE SPANNING PROTEIN"/>
    <property type="match status" value="1"/>
</dbReference>
<feature type="transmembrane region" description="Helical" evidence="1">
    <location>
        <begin position="130"/>
        <end position="148"/>
    </location>
</feature>
<dbReference type="PANTHER" id="PTHR40031:SF1">
    <property type="entry name" value="MEMBRANE-BOUND METAL-DEPENDENT HYDROLASE"/>
    <property type="match status" value="1"/>
</dbReference>
<feature type="transmembrane region" description="Helical" evidence="1">
    <location>
        <begin position="154"/>
        <end position="172"/>
    </location>
</feature>
<feature type="transmembrane region" description="Helical" evidence="1">
    <location>
        <begin position="95"/>
        <end position="118"/>
    </location>
</feature>
<keyword evidence="1" id="KW-0812">Transmembrane</keyword>
<feature type="transmembrane region" description="Helical" evidence="1">
    <location>
        <begin position="63"/>
        <end position="83"/>
    </location>
</feature>
<keyword evidence="1" id="KW-0472">Membrane</keyword>
<dbReference type="InterPro" id="IPR007404">
    <property type="entry name" value="YdjM-like"/>
</dbReference>
<sequence>MDPITHGVLGAACAQAAFGKFDKRIPWQAGALAGMAPDLDVFIRFSQEPLSLEQWHRYLTHSLMFIPIGGLVVALFLLCFSQYRQYWKVTIGASLVGYATHCLLDSLTSYGTVLFWPWSDSRISWDIISIIDPVFTLPLLLGTAWSVIYQNQKAVTASLFFCILFLIFNTILHNRAVDGIHQYATSNNFKINHPRALPKLASSTDWRIIAKQQDCLIIAEAKTSLFYPTTIRLIRKALSFNESMIPFALSSGQKSDLATFHWFTDGFLIVANKNPLILADARYTIDDSPIFSLWGIEILPGQEHINKLSLPKINEYCKSPDSESYNENGLN</sequence>
<keyword evidence="2" id="KW-0378">Hydrolase</keyword>
<keyword evidence="1" id="KW-1133">Transmembrane helix</keyword>
<dbReference type="Proteomes" id="UP000254631">
    <property type="component" value="Unassembled WGS sequence"/>
</dbReference>
<dbReference type="Pfam" id="PF04307">
    <property type="entry name" value="YdjM"/>
    <property type="match status" value="1"/>
</dbReference>
<dbReference type="OMA" id="EYHRHFT"/>
<dbReference type="GO" id="GO:0016787">
    <property type="term" value="F:hydrolase activity"/>
    <property type="evidence" value="ECO:0007669"/>
    <property type="project" value="UniProtKB-KW"/>
</dbReference>
<accession>A0A378K0C1</accession>
<dbReference type="EMBL" id="UGOL01000001">
    <property type="protein sequence ID" value="STX78167.1"/>
    <property type="molecule type" value="Genomic_DNA"/>
</dbReference>
<reference evidence="2 3" key="1">
    <citation type="submission" date="2018-06" db="EMBL/GenBank/DDBJ databases">
        <authorList>
            <consortium name="Pathogen Informatics"/>
            <person name="Doyle S."/>
        </authorList>
    </citation>
    <scope>NUCLEOTIDE SEQUENCE [LARGE SCALE GENOMIC DNA]</scope>
    <source>
        <strain evidence="2 3">NCTC12000</strain>
    </source>
</reference>
<evidence type="ECO:0000313" key="3">
    <source>
        <dbReference type="Proteomes" id="UP000254631"/>
    </source>
</evidence>
<evidence type="ECO:0000313" key="2">
    <source>
        <dbReference type="EMBL" id="STX78167.1"/>
    </source>
</evidence>
<proteinExistence type="predicted"/>